<evidence type="ECO:0000313" key="5">
    <source>
        <dbReference type="Proteomes" id="UP000242949"/>
    </source>
</evidence>
<feature type="transmembrane region" description="Helical" evidence="2">
    <location>
        <begin position="312"/>
        <end position="332"/>
    </location>
</feature>
<dbReference type="SUPFAM" id="SSF53448">
    <property type="entry name" value="Nucleotide-diphospho-sugar transferases"/>
    <property type="match status" value="1"/>
</dbReference>
<sequence>MNAIKIPITVLMSVYNGEGHLEESIKSILNQTFKDFCLLIINDASSDHSLEIIESFKDNRIKLINNESNIGLTKSLNKGLKLVESRYIARMDSDDIAHRDRLKKQYEYMENNQNVDVLGAQVYHFFNNKRKGHFKYKELSTKEINARLLVSNPIMHPTAFIRLQSLLDNNIKYDESLIASQDYGLWLEIINKQLIIKNLSNVLLYYRVSNENITNSFKESSSLRHKEIFNKWLSSLGFSLSDQEILNYTNAIYAPRDKEVDMKLLKKTLFKISQTLNIKPRMDHKQLKRKLGYVWLKNVIFKKDVRSALTIWGLYGIVDMIIYLIMKFGLFIKNYNVIYQFRVTRF</sequence>
<keyword evidence="4" id="KW-0808">Transferase</keyword>
<name>A0A1G6GGJ0_9BACI</name>
<reference evidence="5" key="1">
    <citation type="submission" date="2016-09" db="EMBL/GenBank/DDBJ databases">
        <authorList>
            <person name="Varghese N."/>
            <person name="Submissions S."/>
        </authorList>
    </citation>
    <scope>NUCLEOTIDE SEQUENCE [LARGE SCALE GENOMIC DNA]</scope>
    <source>
        <strain evidence="5">S5</strain>
    </source>
</reference>
<feature type="domain" description="Glycosyltransferase 2-like" evidence="3">
    <location>
        <begin position="9"/>
        <end position="168"/>
    </location>
</feature>
<keyword evidence="2" id="KW-0812">Transmembrane</keyword>
<dbReference type="InterPro" id="IPR029044">
    <property type="entry name" value="Nucleotide-diphossugar_trans"/>
</dbReference>
<protein>
    <submittedName>
        <fullName evidence="4">Glycosyltransferase involved in cell wall bisynthesis</fullName>
    </submittedName>
</protein>
<dbReference type="OrthoDB" id="9815829at2"/>
<gene>
    <name evidence="4" type="ORF">SAMN05421734_10142</name>
</gene>
<evidence type="ECO:0000256" key="2">
    <source>
        <dbReference type="SAM" id="Phobius"/>
    </source>
</evidence>
<dbReference type="InterPro" id="IPR001173">
    <property type="entry name" value="Glyco_trans_2-like"/>
</dbReference>
<comment type="similarity">
    <text evidence="1">Belongs to the glycosyltransferase 2 family.</text>
</comment>
<evidence type="ECO:0000313" key="4">
    <source>
        <dbReference type="EMBL" id="SDB81074.1"/>
    </source>
</evidence>
<dbReference type="STRING" id="1612202.SAMN05421734_10142"/>
<evidence type="ECO:0000256" key="1">
    <source>
        <dbReference type="ARBA" id="ARBA00006739"/>
    </source>
</evidence>
<dbReference type="GO" id="GO:0016758">
    <property type="term" value="F:hexosyltransferase activity"/>
    <property type="evidence" value="ECO:0007669"/>
    <property type="project" value="UniProtKB-ARBA"/>
</dbReference>
<dbReference type="RefSeq" id="WP_090791573.1">
    <property type="nucleotide sequence ID" value="NZ_FMYI01000001.1"/>
</dbReference>
<dbReference type="EMBL" id="FMYI01000001">
    <property type="protein sequence ID" value="SDB81074.1"/>
    <property type="molecule type" value="Genomic_DNA"/>
</dbReference>
<keyword evidence="2" id="KW-1133">Transmembrane helix</keyword>
<keyword evidence="5" id="KW-1185">Reference proteome</keyword>
<accession>A0A1G6GGJ0</accession>
<evidence type="ECO:0000259" key="3">
    <source>
        <dbReference type="Pfam" id="PF00535"/>
    </source>
</evidence>
<keyword evidence="2" id="KW-0472">Membrane</keyword>
<dbReference type="PANTHER" id="PTHR22916">
    <property type="entry name" value="GLYCOSYLTRANSFERASE"/>
    <property type="match status" value="1"/>
</dbReference>
<dbReference type="Gene3D" id="3.90.550.10">
    <property type="entry name" value="Spore Coat Polysaccharide Biosynthesis Protein SpsA, Chain A"/>
    <property type="match status" value="1"/>
</dbReference>
<proteinExistence type="inferred from homology"/>
<dbReference type="Proteomes" id="UP000242949">
    <property type="component" value="Unassembled WGS sequence"/>
</dbReference>
<organism evidence="4 5">
    <name type="scientific">Pelagirhabdus alkalitolerans</name>
    <dbReference type="NCBI Taxonomy" id="1612202"/>
    <lineage>
        <taxon>Bacteria</taxon>
        <taxon>Bacillati</taxon>
        <taxon>Bacillota</taxon>
        <taxon>Bacilli</taxon>
        <taxon>Bacillales</taxon>
        <taxon>Bacillaceae</taxon>
        <taxon>Pelagirhabdus</taxon>
    </lineage>
</organism>
<dbReference type="PANTHER" id="PTHR22916:SF3">
    <property type="entry name" value="UDP-GLCNAC:BETAGAL BETA-1,3-N-ACETYLGLUCOSAMINYLTRANSFERASE-LIKE PROTEIN 1"/>
    <property type="match status" value="1"/>
</dbReference>
<dbReference type="Pfam" id="PF00535">
    <property type="entry name" value="Glycos_transf_2"/>
    <property type="match status" value="1"/>
</dbReference>
<dbReference type="AlphaFoldDB" id="A0A1G6GGJ0"/>